<dbReference type="InterPro" id="IPR020103">
    <property type="entry name" value="PsdUridine_synth_cat_dom_sf"/>
</dbReference>
<keyword evidence="10" id="KW-1185">Reference proteome</keyword>
<sequence length="441" mass="46595">MTDSPTDPTGARTGERIAKLLARAGVASRREVERLIAEGRVRLNDEVVTTPATVLPDLRGITVDGRPVRAPEATRLFLFHKPSGLITAERDPNGKPTIYAALRNALPQGTPRVMPVGRLDLNTEGLLLLTNDGELKRALELPASGVPRTYRARTFGDITQSRLEDLIEGVQIGDIRYGAIDANMERRTGRNQWIELTLAEGKNREVRRVLEFLGLEVSRLLRTAYGPFHLGDLPRGSAWEVPQAVVERFRKALLGGGKALAPVFAPPMEAPAPRQPAQGKTEPERAAPQGGRGGGPRGGPRSAKPGGERPARPAPPRGGERGVERGGDRGSERGGDRRAPAPGSRRASPAAHGDGAAPLAAPTGRRARGEPGQRPARSASGSRETLYSSRSEAAGKPDRNRRSDGPRKPGGGGRPGGGSGGGGKPGGKPPRPGGKSQGRRP</sequence>
<dbReference type="SUPFAM" id="SSF55174">
    <property type="entry name" value="Alpha-L RNA-binding motif"/>
    <property type="match status" value="1"/>
</dbReference>
<comment type="caution">
    <text evidence="9">The sequence shown here is derived from an EMBL/GenBank/DDBJ whole genome shotgun (WGS) entry which is preliminary data.</text>
</comment>
<evidence type="ECO:0000259" key="8">
    <source>
        <dbReference type="SMART" id="SM00363"/>
    </source>
</evidence>
<dbReference type="PANTHER" id="PTHR47683">
    <property type="entry name" value="PSEUDOURIDINE SYNTHASE FAMILY PROTEIN-RELATED"/>
    <property type="match status" value="1"/>
</dbReference>
<evidence type="ECO:0000313" key="9">
    <source>
        <dbReference type="EMBL" id="MFC3173452.1"/>
    </source>
</evidence>
<feature type="compositionally biased region" description="Basic and acidic residues" evidence="7">
    <location>
        <begin position="393"/>
        <end position="407"/>
    </location>
</feature>
<dbReference type="PROSITE" id="PS01149">
    <property type="entry name" value="PSI_RSU"/>
    <property type="match status" value="1"/>
</dbReference>
<evidence type="ECO:0000256" key="2">
    <source>
        <dbReference type="ARBA" id="ARBA00008348"/>
    </source>
</evidence>
<dbReference type="Pfam" id="PF01479">
    <property type="entry name" value="S4"/>
    <property type="match status" value="1"/>
</dbReference>
<dbReference type="NCBIfam" id="TIGR00093">
    <property type="entry name" value="pseudouridine synthase"/>
    <property type="match status" value="1"/>
</dbReference>
<reference evidence="10" key="1">
    <citation type="journal article" date="2019" name="Int. J. Syst. Evol. Microbiol.">
        <title>The Global Catalogue of Microorganisms (GCM) 10K type strain sequencing project: providing services to taxonomists for standard genome sequencing and annotation.</title>
        <authorList>
            <consortium name="The Broad Institute Genomics Platform"/>
            <consortium name="The Broad Institute Genome Sequencing Center for Infectious Disease"/>
            <person name="Wu L."/>
            <person name="Ma J."/>
        </authorList>
    </citation>
    <scope>NUCLEOTIDE SEQUENCE [LARGE SCALE GENOMIC DNA]</scope>
    <source>
        <strain evidence="10">KCTC 42984</strain>
    </source>
</reference>
<evidence type="ECO:0000256" key="1">
    <source>
        <dbReference type="ARBA" id="ARBA00000073"/>
    </source>
</evidence>
<organism evidence="9 10">
    <name type="scientific">Novosphingobium bradum</name>
    <dbReference type="NCBI Taxonomy" id="1737444"/>
    <lineage>
        <taxon>Bacteria</taxon>
        <taxon>Pseudomonadati</taxon>
        <taxon>Pseudomonadota</taxon>
        <taxon>Alphaproteobacteria</taxon>
        <taxon>Sphingomonadales</taxon>
        <taxon>Sphingomonadaceae</taxon>
        <taxon>Novosphingobium</taxon>
    </lineage>
</organism>
<gene>
    <name evidence="9" type="ORF">ACFOD9_04220</name>
</gene>
<dbReference type="RefSeq" id="WP_379508837.1">
    <property type="nucleotide sequence ID" value="NZ_JBHRTQ010000004.1"/>
</dbReference>
<proteinExistence type="inferred from homology"/>
<dbReference type="SMART" id="SM00363">
    <property type="entry name" value="S4"/>
    <property type="match status" value="1"/>
</dbReference>
<feature type="compositionally biased region" description="Gly residues" evidence="7">
    <location>
        <begin position="408"/>
        <end position="426"/>
    </location>
</feature>
<feature type="domain" description="RNA-binding S4" evidence="8">
    <location>
        <begin position="15"/>
        <end position="73"/>
    </location>
</feature>
<dbReference type="PANTHER" id="PTHR47683:SF3">
    <property type="entry name" value="RIBOSOMAL LARGE SUBUNIT PSEUDOURIDINE SYNTHASE B"/>
    <property type="match status" value="1"/>
</dbReference>
<dbReference type="InterPro" id="IPR018496">
    <property type="entry name" value="PsdUridine_synth_RsuA/RluB_CS"/>
</dbReference>
<feature type="compositionally biased region" description="Basic and acidic residues" evidence="7">
    <location>
        <begin position="318"/>
        <end position="339"/>
    </location>
</feature>
<dbReference type="InterPro" id="IPR006145">
    <property type="entry name" value="PsdUridine_synth_RsuA/RluA"/>
</dbReference>
<feature type="compositionally biased region" description="Polar residues" evidence="7">
    <location>
        <begin position="379"/>
        <end position="391"/>
    </location>
</feature>
<dbReference type="CDD" id="cd00165">
    <property type="entry name" value="S4"/>
    <property type="match status" value="1"/>
</dbReference>
<dbReference type="InterPro" id="IPR050343">
    <property type="entry name" value="RsuA_PseudoU_synthase"/>
</dbReference>
<keyword evidence="4 6" id="KW-0413">Isomerase</keyword>
<evidence type="ECO:0000256" key="5">
    <source>
        <dbReference type="PROSITE-ProRule" id="PRU00182"/>
    </source>
</evidence>
<comment type="similarity">
    <text evidence="2 6">Belongs to the pseudouridine synthase RsuA family.</text>
</comment>
<dbReference type="EC" id="5.4.99.-" evidence="6"/>
<feature type="region of interest" description="Disordered" evidence="7">
    <location>
        <begin position="264"/>
        <end position="441"/>
    </location>
</feature>
<dbReference type="InterPro" id="IPR000748">
    <property type="entry name" value="PsdUridine_synth_RsuA/RluB/E/F"/>
</dbReference>
<dbReference type="Pfam" id="PF00849">
    <property type="entry name" value="PseudoU_synth_2"/>
    <property type="match status" value="1"/>
</dbReference>
<dbReference type="InterPro" id="IPR020094">
    <property type="entry name" value="TruA/RsuA/RluB/E/F_N"/>
</dbReference>
<dbReference type="Proteomes" id="UP001595604">
    <property type="component" value="Unassembled WGS sequence"/>
</dbReference>
<dbReference type="InterPro" id="IPR042092">
    <property type="entry name" value="PsdUridine_s_RsuA/RluB/E/F_cat"/>
</dbReference>
<dbReference type="SUPFAM" id="SSF55120">
    <property type="entry name" value="Pseudouridine synthase"/>
    <property type="match status" value="1"/>
</dbReference>
<protein>
    <recommendedName>
        <fullName evidence="6">Pseudouridine synthase</fullName>
        <ecNumber evidence="6">5.4.99.-</ecNumber>
    </recommendedName>
</protein>
<dbReference type="PROSITE" id="PS50889">
    <property type="entry name" value="S4"/>
    <property type="match status" value="1"/>
</dbReference>
<evidence type="ECO:0000256" key="7">
    <source>
        <dbReference type="SAM" id="MobiDB-lite"/>
    </source>
</evidence>
<evidence type="ECO:0000256" key="6">
    <source>
        <dbReference type="RuleBase" id="RU003887"/>
    </source>
</evidence>
<name>A0ABV7IN75_9SPHN</name>
<dbReference type="Gene3D" id="3.10.290.10">
    <property type="entry name" value="RNA-binding S4 domain"/>
    <property type="match status" value="1"/>
</dbReference>
<dbReference type="InterPro" id="IPR036986">
    <property type="entry name" value="S4_RNA-bd_sf"/>
</dbReference>
<evidence type="ECO:0000313" key="10">
    <source>
        <dbReference type="Proteomes" id="UP001595604"/>
    </source>
</evidence>
<accession>A0ABV7IN75</accession>
<dbReference type="EMBL" id="JBHRTQ010000004">
    <property type="protein sequence ID" value="MFC3173452.1"/>
    <property type="molecule type" value="Genomic_DNA"/>
</dbReference>
<evidence type="ECO:0000256" key="3">
    <source>
        <dbReference type="ARBA" id="ARBA00022884"/>
    </source>
</evidence>
<comment type="catalytic activity">
    <reaction evidence="1">
        <text>a uridine in RNA = a pseudouridine in RNA</text>
        <dbReference type="Rhea" id="RHEA:48348"/>
        <dbReference type="Rhea" id="RHEA-COMP:12068"/>
        <dbReference type="Rhea" id="RHEA-COMP:12069"/>
        <dbReference type="ChEBI" id="CHEBI:65314"/>
        <dbReference type="ChEBI" id="CHEBI:65315"/>
    </reaction>
</comment>
<dbReference type="Gene3D" id="3.30.70.1560">
    <property type="entry name" value="Alpha-L RNA-binding motif"/>
    <property type="match status" value="1"/>
</dbReference>
<feature type="compositionally biased region" description="Pro residues" evidence="7">
    <location>
        <begin position="264"/>
        <end position="274"/>
    </location>
</feature>
<keyword evidence="3 5" id="KW-0694">RNA-binding</keyword>
<evidence type="ECO:0000256" key="4">
    <source>
        <dbReference type="ARBA" id="ARBA00023235"/>
    </source>
</evidence>
<dbReference type="InterPro" id="IPR002942">
    <property type="entry name" value="S4_RNA-bd"/>
</dbReference>
<feature type="compositionally biased region" description="Low complexity" evidence="7">
    <location>
        <begin position="340"/>
        <end position="362"/>
    </location>
</feature>
<dbReference type="Gene3D" id="3.30.70.580">
    <property type="entry name" value="Pseudouridine synthase I, catalytic domain, N-terminal subdomain"/>
    <property type="match status" value="1"/>
</dbReference>